<dbReference type="Proteomes" id="UP000237105">
    <property type="component" value="Unassembled WGS sequence"/>
</dbReference>
<proteinExistence type="predicted"/>
<evidence type="ECO:0000313" key="2">
    <source>
        <dbReference type="EMBL" id="PON32342.1"/>
    </source>
</evidence>
<evidence type="ECO:0000256" key="1">
    <source>
        <dbReference type="SAM" id="MobiDB-lite"/>
    </source>
</evidence>
<accession>A0A2P5A716</accession>
<dbReference type="AlphaFoldDB" id="A0A2P5A716"/>
<gene>
    <name evidence="2" type="ORF">PanWU01x14_362150</name>
</gene>
<reference evidence="3" key="1">
    <citation type="submission" date="2016-06" db="EMBL/GenBank/DDBJ databases">
        <title>Parallel loss of symbiosis genes in relatives of nitrogen-fixing non-legume Parasponia.</title>
        <authorList>
            <person name="Van Velzen R."/>
            <person name="Holmer R."/>
            <person name="Bu F."/>
            <person name="Rutten L."/>
            <person name="Van Zeijl A."/>
            <person name="Liu W."/>
            <person name="Santuari L."/>
            <person name="Cao Q."/>
            <person name="Sharma T."/>
            <person name="Shen D."/>
            <person name="Roswanjaya Y."/>
            <person name="Wardhani T."/>
            <person name="Kalhor M.S."/>
            <person name="Jansen J."/>
            <person name="Van den Hoogen J."/>
            <person name="Gungor B."/>
            <person name="Hartog M."/>
            <person name="Hontelez J."/>
            <person name="Verver J."/>
            <person name="Yang W.-C."/>
            <person name="Schijlen E."/>
            <person name="Repin R."/>
            <person name="Schilthuizen M."/>
            <person name="Schranz E."/>
            <person name="Heidstra R."/>
            <person name="Miyata K."/>
            <person name="Fedorova E."/>
            <person name="Kohlen W."/>
            <person name="Bisseling T."/>
            <person name="Smit S."/>
            <person name="Geurts R."/>
        </authorList>
    </citation>
    <scope>NUCLEOTIDE SEQUENCE [LARGE SCALE GENOMIC DNA]</scope>
    <source>
        <strain evidence="3">cv. WU1-14</strain>
    </source>
</reference>
<sequence length="117" mass="13663">MKAFIKALIKKLGDRFLMVGVLQLLRMKNQKKFVSHAATQTASSSHVTTSEIEKDHNSDSDSDESELDDESSQKSYENMYSQWIRVRNQNRSLEGRISAHIEFKENGKSKYRNWRYC</sequence>
<feature type="region of interest" description="Disordered" evidence="1">
    <location>
        <begin position="35"/>
        <end position="74"/>
    </location>
</feature>
<keyword evidence="3" id="KW-1185">Reference proteome</keyword>
<protein>
    <submittedName>
        <fullName evidence="2">Uncharacterized protein</fullName>
    </submittedName>
</protein>
<feature type="compositionally biased region" description="Acidic residues" evidence="1">
    <location>
        <begin position="60"/>
        <end position="70"/>
    </location>
</feature>
<dbReference type="EMBL" id="JXTB01000829">
    <property type="protein sequence ID" value="PON32342.1"/>
    <property type="molecule type" value="Genomic_DNA"/>
</dbReference>
<name>A0A2P5A716_PARAD</name>
<evidence type="ECO:0000313" key="3">
    <source>
        <dbReference type="Proteomes" id="UP000237105"/>
    </source>
</evidence>
<feature type="compositionally biased region" description="Low complexity" evidence="1">
    <location>
        <begin position="35"/>
        <end position="50"/>
    </location>
</feature>
<organism evidence="2 3">
    <name type="scientific">Parasponia andersonii</name>
    <name type="common">Sponia andersonii</name>
    <dbReference type="NCBI Taxonomy" id="3476"/>
    <lineage>
        <taxon>Eukaryota</taxon>
        <taxon>Viridiplantae</taxon>
        <taxon>Streptophyta</taxon>
        <taxon>Embryophyta</taxon>
        <taxon>Tracheophyta</taxon>
        <taxon>Spermatophyta</taxon>
        <taxon>Magnoliopsida</taxon>
        <taxon>eudicotyledons</taxon>
        <taxon>Gunneridae</taxon>
        <taxon>Pentapetalae</taxon>
        <taxon>rosids</taxon>
        <taxon>fabids</taxon>
        <taxon>Rosales</taxon>
        <taxon>Cannabaceae</taxon>
        <taxon>Parasponia</taxon>
    </lineage>
</organism>
<comment type="caution">
    <text evidence="2">The sequence shown here is derived from an EMBL/GenBank/DDBJ whole genome shotgun (WGS) entry which is preliminary data.</text>
</comment>